<reference evidence="1 2" key="1">
    <citation type="journal article" date="2014" name="PLoS Genet.">
        <title>Phylogenetically driven sequencing of extremely halophilic archaea reveals strategies for static and dynamic osmo-response.</title>
        <authorList>
            <person name="Becker E.A."/>
            <person name="Seitzer P.M."/>
            <person name="Tritt A."/>
            <person name="Larsen D."/>
            <person name="Krusor M."/>
            <person name="Yao A.I."/>
            <person name="Wu D."/>
            <person name="Madern D."/>
            <person name="Eisen J.A."/>
            <person name="Darling A.E."/>
            <person name="Facciotti M.T."/>
        </authorList>
    </citation>
    <scope>NUCLEOTIDE SEQUENCE [LARGE SCALE GENOMIC DNA]</scope>
    <source>
        <strain evidence="1 2">DSM 13077</strain>
    </source>
</reference>
<keyword evidence="2" id="KW-1185">Reference proteome</keyword>
<dbReference type="AlphaFoldDB" id="M0BAU5"/>
<gene>
    <name evidence="1" type="ORF">C480_07147</name>
</gene>
<protein>
    <submittedName>
        <fullName evidence="1">Uncharacterized protein</fullName>
    </submittedName>
</protein>
<dbReference type="Proteomes" id="UP000011591">
    <property type="component" value="Unassembled WGS sequence"/>
</dbReference>
<evidence type="ECO:0000313" key="2">
    <source>
        <dbReference type="Proteomes" id="UP000011591"/>
    </source>
</evidence>
<evidence type="ECO:0000313" key="1">
    <source>
        <dbReference type="EMBL" id="ELZ06789.1"/>
    </source>
</evidence>
<organism evidence="1 2">
    <name type="scientific">Natrialba aegyptia DSM 13077</name>
    <dbReference type="NCBI Taxonomy" id="1227491"/>
    <lineage>
        <taxon>Archaea</taxon>
        <taxon>Methanobacteriati</taxon>
        <taxon>Methanobacteriota</taxon>
        <taxon>Stenosarchaea group</taxon>
        <taxon>Halobacteria</taxon>
        <taxon>Halobacteriales</taxon>
        <taxon>Natrialbaceae</taxon>
        <taxon>Natrialba</taxon>
    </lineage>
</organism>
<accession>M0BAU5</accession>
<sequence length="129" mass="14381">MLSHFEGLILKQSAIHSESSEMRSERIHSLRVPDPMIPLVSPTNWHEHQLWPSDWLLTLRAKMKLELAAGARYTRTPAKRAKTEHADPKFDDPTAAELVCLDYDADGHGTSQSGPAARQGVWALTQTIG</sequence>
<dbReference type="EMBL" id="AOIP01000016">
    <property type="protein sequence ID" value="ELZ06789.1"/>
    <property type="molecule type" value="Genomic_DNA"/>
</dbReference>
<comment type="caution">
    <text evidence="1">The sequence shown here is derived from an EMBL/GenBank/DDBJ whole genome shotgun (WGS) entry which is preliminary data.</text>
</comment>
<proteinExistence type="predicted"/>
<name>M0BAU5_9EURY</name>